<dbReference type="NCBIfam" id="TIGR03860">
    <property type="entry name" value="FMN_nitrolo"/>
    <property type="match status" value="1"/>
</dbReference>
<accession>A0ABS7AAE7</accession>
<evidence type="ECO:0000256" key="2">
    <source>
        <dbReference type="ARBA" id="ARBA00022643"/>
    </source>
</evidence>
<proteinExistence type="inferred from homology"/>
<evidence type="ECO:0000313" key="7">
    <source>
        <dbReference type="EMBL" id="MBW6399262.1"/>
    </source>
</evidence>
<dbReference type="PIRSF" id="PIRSF000337">
    <property type="entry name" value="NTA_MOA"/>
    <property type="match status" value="1"/>
</dbReference>
<evidence type="ECO:0000256" key="1">
    <source>
        <dbReference type="ARBA" id="ARBA00022630"/>
    </source>
</evidence>
<feature type="domain" description="Luciferase-like" evidence="6">
    <location>
        <begin position="20"/>
        <end position="386"/>
    </location>
</feature>
<evidence type="ECO:0000313" key="8">
    <source>
        <dbReference type="Proteomes" id="UP001196565"/>
    </source>
</evidence>
<keyword evidence="3 7" id="KW-0560">Oxidoreductase</keyword>
<reference evidence="7 8" key="1">
    <citation type="submission" date="2021-07" db="EMBL/GenBank/DDBJ databases">
        <authorList>
            <person name="So Y."/>
        </authorList>
    </citation>
    <scope>NUCLEOTIDE SEQUENCE [LARGE SCALE GENOMIC DNA]</scope>
    <source>
        <strain evidence="7 8">HJA6</strain>
    </source>
</reference>
<dbReference type="RefSeq" id="WP_219763875.1">
    <property type="nucleotide sequence ID" value="NZ_JAHYBZ010000005.1"/>
</dbReference>
<dbReference type="Proteomes" id="UP001196565">
    <property type="component" value="Unassembled WGS sequence"/>
</dbReference>
<dbReference type="GO" id="GO:0004497">
    <property type="term" value="F:monooxygenase activity"/>
    <property type="evidence" value="ECO:0007669"/>
    <property type="project" value="UniProtKB-KW"/>
</dbReference>
<name>A0ABS7AAE7_9PROT</name>
<dbReference type="EMBL" id="JAHYBZ010000005">
    <property type="protein sequence ID" value="MBW6399262.1"/>
    <property type="molecule type" value="Genomic_DNA"/>
</dbReference>
<comment type="similarity">
    <text evidence="5">Belongs to the NtaA/SnaA/DszA monooxygenase family.</text>
</comment>
<protein>
    <submittedName>
        <fullName evidence="7">NtaA/DmoA family FMN-dependent monooxygenase</fullName>
        <ecNumber evidence="7">1.14.-.-</ecNumber>
    </submittedName>
</protein>
<dbReference type="InterPro" id="IPR051260">
    <property type="entry name" value="Diverse_substr_monoxygenases"/>
</dbReference>
<dbReference type="InterPro" id="IPR011251">
    <property type="entry name" value="Luciferase-like_dom"/>
</dbReference>
<dbReference type="SUPFAM" id="SSF51679">
    <property type="entry name" value="Bacterial luciferase-like"/>
    <property type="match status" value="1"/>
</dbReference>
<dbReference type="InterPro" id="IPR016215">
    <property type="entry name" value="NTA_MOA"/>
</dbReference>
<dbReference type="InterPro" id="IPR036661">
    <property type="entry name" value="Luciferase-like_sf"/>
</dbReference>
<keyword evidence="8" id="KW-1185">Reference proteome</keyword>
<sequence length="432" mass="47564">MFHLGWFLKAGFGVQGWGDPWSGDIASEWMKPDFYVEMARALERGRFDYLMIEDSSMINDSYEGSMRATLRRAAGAPKCDPVPLVPLIAQGSQHIGVVVTVTTTFYPPFMAARLGVTLDHLTNGRVGLNLVTASGHRAAQNYGLEKHLQHDLRYEMADEWMEVVNRLWSSWEPDAVVADPLEGFFADAGKVQPIEFEGRFFRCRGPLNTIPGPQGRPVICQAGGSPAGRALAAKHADTIVAAANGVASMKEFRDDVVQRIAAAGRDPGDCKVMFLVSPILDESDEQAQDRRDRQRAKESANLLGRLERLSYMSGLDMSKFDLDEPLPADILSRVNGHQSSIQETMRGGGTLRDMLRYTPVESVELCGSPDTVASQMAEIMQEVGGDGFLIASNVNRRNIAEIVDGLSPALMRRGLIRSGYDHANFRDNLLAF</sequence>
<keyword evidence="4 7" id="KW-0503">Monooxygenase</keyword>
<keyword evidence="2" id="KW-0288">FMN</keyword>
<evidence type="ECO:0000256" key="3">
    <source>
        <dbReference type="ARBA" id="ARBA00023002"/>
    </source>
</evidence>
<organism evidence="7 8">
    <name type="scientific">Roseomonas alba</name>
    <dbReference type="NCBI Taxonomy" id="2846776"/>
    <lineage>
        <taxon>Bacteria</taxon>
        <taxon>Pseudomonadati</taxon>
        <taxon>Pseudomonadota</taxon>
        <taxon>Alphaproteobacteria</taxon>
        <taxon>Acetobacterales</taxon>
        <taxon>Roseomonadaceae</taxon>
        <taxon>Roseomonas</taxon>
    </lineage>
</organism>
<dbReference type="PANTHER" id="PTHR30011:SF16">
    <property type="entry name" value="C2H2 FINGER DOMAIN TRANSCRIPTION FACTOR (EUROFUNG)-RELATED"/>
    <property type="match status" value="1"/>
</dbReference>
<dbReference type="PANTHER" id="PTHR30011">
    <property type="entry name" value="ALKANESULFONATE MONOOXYGENASE-RELATED"/>
    <property type="match status" value="1"/>
</dbReference>
<dbReference type="EC" id="1.14.-.-" evidence="7"/>
<keyword evidence="1" id="KW-0285">Flavoprotein</keyword>
<dbReference type="Gene3D" id="3.20.20.30">
    <property type="entry name" value="Luciferase-like domain"/>
    <property type="match status" value="1"/>
</dbReference>
<evidence type="ECO:0000256" key="5">
    <source>
        <dbReference type="ARBA" id="ARBA00033748"/>
    </source>
</evidence>
<gene>
    <name evidence="7" type="ORF">KPL78_15475</name>
</gene>
<comment type="caution">
    <text evidence="7">The sequence shown here is derived from an EMBL/GenBank/DDBJ whole genome shotgun (WGS) entry which is preliminary data.</text>
</comment>
<dbReference type="Pfam" id="PF00296">
    <property type="entry name" value="Bac_luciferase"/>
    <property type="match status" value="1"/>
</dbReference>
<evidence type="ECO:0000256" key="4">
    <source>
        <dbReference type="ARBA" id="ARBA00023033"/>
    </source>
</evidence>
<evidence type="ECO:0000259" key="6">
    <source>
        <dbReference type="Pfam" id="PF00296"/>
    </source>
</evidence>